<sequence>MSPRIAIAGIHIESSTFSPQLALAGDFEVTRGEALLRRYPWINETWSQAVTWLPVFHARALPGGVLERATYEEWKAEILAGLAALTQEAALDGFFFDVHGAMSVVGLDDAEGDLITAIREVIGSTPLVSLSTDLHGNVSEALFAGCDLLTTYREAPHTDALESRRRAMKNLVTRLLSGQGKPAKALVHLPFLLPGERTSTRLEPAKSLYGRLPWLEARPGILDVAFWIGFAWADQPRCKAAVVVTGDDAEQVPQVAADYAREIWVRHAEFEFVAPVDSMEGCLEWARTAARPTFISDTGDNPGAGGADDVTYALARLLAFEPVASGQLSAIYASIHDADTLERAVGVGVGQELDVSLGGKIDSREPGSLALRVRVENLARDPRAGRLAVLRPLAGTGEPSGAVVICTENRMQYGTEEAFVVAGVNPREADIVVVKIGYLEPDLYEMAADWKMALTPGGVDQDLVRLGHVRIDRPMYPFDEDFEWEPEVKC</sequence>
<dbReference type="InterPro" id="IPR009197">
    <property type="entry name" value="MlrC"/>
</dbReference>
<feature type="domain" description="Microcystin LR degradation protein MlrC N-terminal" evidence="2">
    <location>
        <begin position="4"/>
        <end position="286"/>
    </location>
</feature>
<dbReference type="Pfam" id="PF07171">
    <property type="entry name" value="MlrC_C"/>
    <property type="match status" value="1"/>
</dbReference>
<dbReference type="InterPro" id="IPR015995">
    <property type="entry name" value="MlrC_N"/>
</dbReference>
<dbReference type="Proteomes" id="UP000275951">
    <property type="component" value="Chromosome"/>
</dbReference>
<gene>
    <name evidence="3" type="ORF">EBQ10_06505</name>
</gene>
<evidence type="ECO:0000313" key="3">
    <source>
        <dbReference type="EMBL" id="AZR06982.1"/>
    </source>
</evidence>
<evidence type="ECO:0000313" key="4">
    <source>
        <dbReference type="Proteomes" id="UP000275951"/>
    </source>
</evidence>
<evidence type="ECO:0000259" key="2">
    <source>
        <dbReference type="Pfam" id="PF07364"/>
    </source>
</evidence>
<feature type="domain" description="Microcystin LR degradation protein MlrC C-terminal" evidence="1">
    <location>
        <begin position="295"/>
        <end position="470"/>
    </location>
</feature>
<proteinExistence type="predicted"/>
<accession>A0A3Q9GM75</accession>
<protein>
    <submittedName>
        <fullName evidence="3">M81 family peptidase</fullName>
    </submittedName>
</protein>
<organism evidence="3 4">
    <name type="scientific">Trueperella pyogenes</name>
    <dbReference type="NCBI Taxonomy" id="1661"/>
    <lineage>
        <taxon>Bacteria</taxon>
        <taxon>Bacillati</taxon>
        <taxon>Actinomycetota</taxon>
        <taxon>Actinomycetes</taxon>
        <taxon>Actinomycetales</taxon>
        <taxon>Actinomycetaceae</taxon>
        <taxon>Trueperella</taxon>
    </lineage>
</organism>
<evidence type="ECO:0000259" key="1">
    <source>
        <dbReference type="Pfam" id="PF07171"/>
    </source>
</evidence>
<dbReference type="RefSeq" id="WP_126920199.1">
    <property type="nucleotide sequence ID" value="NZ_CP033905.1"/>
</dbReference>
<dbReference type="PIRSF" id="PIRSF012702">
    <property type="entry name" value="UCP012702"/>
    <property type="match status" value="1"/>
</dbReference>
<dbReference type="Pfam" id="PF07364">
    <property type="entry name" value="DUF1485"/>
    <property type="match status" value="1"/>
</dbReference>
<dbReference type="InterPro" id="IPR010799">
    <property type="entry name" value="MlrC_C"/>
</dbReference>
<reference evidence="3 4" key="1">
    <citation type="submission" date="2018-11" db="EMBL/GenBank/DDBJ databases">
        <title>Multidrug-resistant genes are associated with an 42-kb island TGI1 carrying a complex class 1 integron in a Trueperella pyogenes.</title>
        <authorList>
            <person name="Dong W."/>
        </authorList>
    </citation>
    <scope>NUCLEOTIDE SEQUENCE [LARGE SCALE GENOMIC DNA]</scope>
    <source>
        <strain evidence="3 4">TP4</strain>
    </source>
</reference>
<dbReference type="AlphaFoldDB" id="A0A3Q9GM75"/>
<name>A0A3Q9GM75_9ACTO</name>
<dbReference type="EMBL" id="CP033905">
    <property type="protein sequence ID" value="AZR06982.1"/>
    <property type="molecule type" value="Genomic_DNA"/>
</dbReference>